<comment type="caution">
    <text evidence="11">The sequence shown here is derived from an EMBL/GenBank/DDBJ whole genome shotgun (WGS) entry which is preliminary data.</text>
</comment>
<evidence type="ECO:0000313" key="12">
    <source>
        <dbReference type="Proteomes" id="UP000759537"/>
    </source>
</evidence>
<dbReference type="InterPro" id="IPR036396">
    <property type="entry name" value="Cyt_P450_sf"/>
</dbReference>
<dbReference type="InterPro" id="IPR050364">
    <property type="entry name" value="Cytochrome_P450_fung"/>
</dbReference>
<dbReference type="Gene3D" id="1.10.630.10">
    <property type="entry name" value="Cytochrome P450"/>
    <property type="match status" value="1"/>
</dbReference>
<evidence type="ECO:0000256" key="1">
    <source>
        <dbReference type="ARBA" id="ARBA00001971"/>
    </source>
</evidence>
<keyword evidence="5 9" id="KW-0479">Metal-binding</keyword>
<dbReference type="AlphaFoldDB" id="A0A9P5N1T1"/>
<dbReference type="Proteomes" id="UP000759537">
    <property type="component" value="Unassembled WGS sequence"/>
</dbReference>
<dbReference type="PRINTS" id="PR00463">
    <property type="entry name" value="EP450I"/>
</dbReference>
<evidence type="ECO:0000256" key="2">
    <source>
        <dbReference type="ARBA" id="ARBA00005179"/>
    </source>
</evidence>
<dbReference type="GO" id="GO:0016705">
    <property type="term" value="F:oxidoreductase activity, acting on paired donors, with incorporation or reduction of molecular oxygen"/>
    <property type="evidence" value="ECO:0007669"/>
    <property type="project" value="InterPro"/>
</dbReference>
<reference evidence="11" key="2">
    <citation type="journal article" date="2020" name="Nat. Commun.">
        <title>Large-scale genome sequencing of mycorrhizal fungi provides insights into the early evolution of symbiotic traits.</title>
        <authorList>
            <person name="Miyauchi S."/>
            <person name="Kiss E."/>
            <person name="Kuo A."/>
            <person name="Drula E."/>
            <person name="Kohler A."/>
            <person name="Sanchez-Garcia M."/>
            <person name="Morin E."/>
            <person name="Andreopoulos B."/>
            <person name="Barry K.W."/>
            <person name="Bonito G."/>
            <person name="Buee M."/>
            <person name="Carver A."/>
            <person name="Chen C."/>
            <person name="Cichocki N."/>
            <person name="Clum A."/>
            <person name="Culley D."/>
            <person name="Crous P.W."/>
            <person name="Fauchery L."/>
            <person name="Girlanda M."/>
            <person name="Hayes R.D."/>
            <person name="Keri Z."/>
            <person name="LaButti K."/>
            <person name="Lipzen A."/>
            <person name="Lombard V."/>
            <person name="Magnuson J."/>
            <person name="Maillard F."/>
            <person name="Murat C."/>
            <person name="Nolan M."/>
            <person name="Ohm R.A."/>
            <person name="Pangilinan J."/>
            <person name="Pereira M.F."/>
            <person name="Perotto S."/>
            <person name="Peter M."/>
            <person name="Pfister S."/>
            <person name="Riley R."/>
            <person name="Sitrit Y."/>
            <person name="Stielow J.B."/>
            <person name="Szollosi G."/>
            <person name="Zifcakova L."/>
            <person name="Stursova M."/>
            <person name="Spatafora J.W."/>
            <person name="Tedersoo L."/>
            <person name="Vaario L.M."/>
            <person name="Yamada A."/>
            <person name="Yan M."/>
            <person name="Wang P."/>
            <person name="Xu J."/>
            <person name="Bruns T."/>
            <person name="Baldrian P."/>
            <person name="Vilgalys R."/>
            <person name="Dunand C."/>
            <person name="Henrissat B."/>
            <person name="Grigoriev I.V."/>
            <person name="Hibbett D."/>
            <person name="Nagy L.G."/>
            <person name="Martin F.M."/>
        </authorList>
    </citation>
    <scope>NUCLEOTIDE SEQUENCE</scope>
    <source>
        <strain evidence="11">Prilba</strain>
    </source>
</reference>
<evidence type="ECO:0000256" key="9">
    <source>
        <dbReference type="PIRSR" id="PIRSR602401-1"/>
    </source>
</evidence>
<evidence type="ECO:0000256" key="10">
    <source>
        <dbReference type="SAM" id="SignalP"/>
    </source>
</evidence>
<feature type="binding site" description="axial binding residue" evidence="9">
    <location>
        <position position="443"/>
    </location>
    <ligand>
        <name>heme</name>
        <dbReference type="ChEBI" id="CHEBI:30413"/>
    </ligand>
    <ligandPart>
        <name>Fe</name>
        <dbReference type="ChEBI" id="CHEBI:18248"/>
    </ligandPart>
</feature>
<comment type="similarity">
    <text evidence="3">Belongs to the cytochrome P450 family.</text>
</comment>
<dbReference type="SUPFAM" id="SSF48264">
    <property type="entry name" value="Cytochrome P450"/>
    <property type="match status" value="1"/>
</dbReference>
<name>A0A9P5N1T1_9AGAM</name>
<organism evidence="11 12">
    <name type="scientific">Russula ochroleuca</name>
    <dbReference type="NCBI Taxonomy" id="152965"/>
    <lineage>
        <taxon>Eukaryota</taxon>
        <taxon>Fungi</taxon>
        <taxon>Dikarya</taxon>
        <taxon>Basidiomycota</taxon>
        <taxon>Agaricomycotina</taxon>
        <taxon>Agaricomycetes</taxon>
        <taxon>Russulales</taxon>
        <taxon>Russulaceae</taxon>
        <taxon>Russula</taxon>
    </lineage>
</organism>
<evidence type="ECO:0000256" key="7">
    <source>
        <dbReference type="ARBA" id="ARBA00023004"/>
    </source>
</evidence>
<dbReference type="PANTHER" id="PTHR46300">
    <property type="entry name" value="P450, PUTATIVE (EUROFUNG)-RELATED-RELATED"/>
    <property type="match status" value="1"/>
</dbReference>
<dbReference type="CDD" id="cd11065">
    <property type="entry name" value="CYP64-like"/>
    <property type="match status" value="1"/>
</dbReference>
<evidence type="ECO:0000256" key="6">
    <source>
        <dbReference type="ARBA" id="ARBA00023002"/>
    </source>
</evidence>
<feature type="chain" id="PRO_5040486016" evidence="10">
    <location>
        <begin position="25"/>
        <end position="517"/>
    </location>
</feature>
<comment type="pathway">
    <text evidence="2">Secondary metabolite biosynthesis.</text>
</comment>
<evidence type="ECO:0000256" key="4">
    <source>
        <dbReference type="ARBA" id="ARBA00022617"/>
    </source>
</evidence>
<keyword evidence="8" id="KW-0503">Monooxygenase</keyword>
<keyword evidence="7 9" id="KW-0408">Iron</keyword>
<protein>
    <submittedName>
        <fullName evidence="11">Cytochrome P450</fullName>
    </submittedName>
</protein>
<proteinExistence type="inferred from homology"/>
<evidence type="ECO:0000313" key="11">
    <source>
        <dbReference type="EMBL" id="KAF8483945.1"/>
    </source>
</evidence>
<dbReference type="GO" id="GO:0005506">
    <property type="term" value="F:iron ion binding"/>
    <property type="evidence" value="ECO:0007669"/>
    <property type="project" value="InterPro"/>
</dbReference>
<dbReference type="InterPro" id="IPR001128">
    <property type="entry name" value="Cyt_P450"/>
</dbReference>
<keyword evidence="6" id="KW-0560">Oxidoreductase</keyword>
<sequence>MHFVSLITLLDVLAVATFVALVHAFSHRRQWSRLPCPPGPRGLPIIGHFLTFPKNFVWLTFTEWGQKYGDIMSVKILGQVIVILNSPKAAKDLLEKRGNIYSDRHLMPFYQMMGWEWFHPTTPYGDYWREGRKLLDRNLRASAVAQYRPMQLAKTHDLLYRLLSDPGSFHHHIELYQARLLMSLVYGYDVKSYNDHLLVVARKMAELGSAVLPGTVLVNEIPLLKHIPAWIPGLSYKPAAQAGFDAGQDVLRYPMEYVKDGFKNGTARSSLALENLQLIEKMQGPQKENAEAILTGVLGSMYTAGSDSTALTIIAFFRILVLYPEVQKRAQKEIDIVTGGLRLPDYTDRPRLPYIDALCREVMRWSMATPVGVPHATTQDDVYEGYLIPKGAIVIANAWGMLHDPTAYPEPFSFKPDRFLDADGSFRDDPLLTSAFGFGRRVCPARHFVDSSLFISVSCILCVFHVGPPKDELGHDIPVAFKDSGTNSSRPLGFRCTIVPRDDRAKELIVTANMAVA</sequence>
<dbReference type="Pfam" id="PF00067">
    <property type="entry name" value="p450"/>
    <property type="match status" value="1"/>
</dbReference>
<dbReference type="GO" id="GO:0004497">
    <property type="term" value="F:monooxygenase activity"/>
    <property type="evidence" value="ECO:0007669"/>
    <property type="project" value="UniProtKB-KW"/>
</dbReference>
<dbReference type="GO" id="GO:0020037">
    <property type="term" value="F:heme binding"/>
    <property type="evidence" value="ECO:0007669"/>
    <property type="project" value="InterPro"/>
</dbReference>
<evidence type="ECO:0000256" key="5">
    <source>
        <dbReference type="ARBA" id="ARBA00022723"/>
    </source>
</evidence>
<reference evidence="11" key="1">
    <citation type="submission" date="2019-10" db="EMBL/GenBank/DDBJ databases">
        <authorList>
            <consortium name="DOE Joint Genome Institute"/>
            <person name="Kuo A."/>
            <person name="Miyauchi S."/>
            <person name="Kiss E."/>
            <person name="Drula E."/>
            <person name="Kohler A."/>
            <person name="Sanchez-Garcia M."/>
            <person name="Andreopoulos B."/>
            <person name="Barry K.W."/>
            <person name="Bonito G."/>
            <person name="Buee M."/>
            <person name="Carver A."/>
            <person name="Chen C."/>
            <person name="Cichocki N."/>
            <person name="Clum A."/>
            <person name="Culley D."/>
            <person name="Crous P.W."/>
            <person name="Fauchery L."/>
            <person name="Girlanda M."/>
            <person name="Hayes R."/>
            <person name="Keri Z."/>
            <person name="LaButti K."/>
            <person name="Lipzen A."/>
            <person name="Lombard V."/>
            <person name="Magnuson J."/>
            <person name="Maillard F."/>
            <person name="Morin E."/>
            <person name="Murat C."/>
            <person name="Nolan M."/>
            <person name="Ohm R."/>
            <person name="Pangilinan J."/>
            <person name="Pereira M."/>
            <person name="Perotto S."/>
            <person name="Peter M."/>
            <person name="Riley R."/>
            <person name="Sitrit Y."/>
            <person name="Stielow B."/>
            <person name="Szollosi G."/>
            <person name="Zifcakova L."/>
            <person name="Stursova M."/>
            <person name="Spatafora J.W."/>
            <person name="Tedersoo L."/>
            <person name="Vaario L.-M."/>
            <person name="Yamada A."/>
            <person name="Yan M."/>
            <person name="Wang P."/>
            <person name="Xu J."/>
            <person name="Bruns T."/>
            <person name="Baldrian P."/>
            <person name="Vilgalys R."/>
            <person name="Henrissat B."/>
            <person name="Grigoriev I.V."/>
            <person name="Hibbett D."/>
            <person name="Nagy L.G."/>
            <person name="Martin F.M."/>
        </authorList>
    </citation>
    <scope>NUCLEOTIDE SEQUENCE</scope>
    <source>
        <strain evidence="11">Prilba</strain>
    </source>
</reference>
<dbReference type="EMBL" id="WHVB01000004">
    <property type="protein sequence ID" value="KAF8483945.1"/>
    <property type="molecule type" value="Genomic_DNA"/>
</dbReference>
<evidence type="ECO:0000256" key="3">
    <source>
        <dbReference type="ARBA" id="ARBA00010617"/>
    </source>
</evidence>
<accession>A0A9P5N1T1</accession>
<keyword evidence="10" id="KW-0732">Signal</keyword>
<keyword evidence="12" id="KW-1185">Reference proteome</keyword>
<feature type="signal peptide" evidence="10">
    <location>
        <begin position="1"/>
        <end position="24"/>
    </location>
</feature>
<dbReference type="InterPro" id="IPR002401">
    <property type="entry name" value="Cyt_P450_E_grp-I"/>
</dbReference>
<evidence type="ECO:0000256" key="8">
    <source>
        <dbReference type="ARBA" id="ARBA00023033"/>
    </source>
</evidence>
<keyword evidence="4 9" id="KW-0349">Heme</keyword>
<comment type="cofactor">
    <cofactor evidence="1 9">
        <name>heme</name>
        <dbReference type="ChEBI" id="CHEBI:30413"/>
    </cofactor>
</comment>
<gene>
    <name evidence="11" type="ORF">DFH94DRAFT_332513</name>
</gene>
<dbReference type="PANTHER" id="PTHR46300:SF7">
    <property type="entry name" value="P450, PUTATIVE (EUROFUNG)-RELATED"/>
    <property type="match status" value="1"/>
</dbReference>
<dbReference type="OrthoDB" id="2789670at2759"/>